<evidence type="ECO:0000256" key="11">
    <source>
        <dbReference type="ARBA" id="ARBA00023180"/>
    </source>
</evidence>
<keyword evidence="7 16" id="KW-1133">Transmembrane helix</keyword>
<feature type="transmembrane region" description="Helical" evidence="16">
    <location>
        <begin position="798"/>
        <end position="822"/>
    </location>
</feature>
<dbReference type="Gene3D" id="3.40.190.10">
    <property type="entry name" value="Periplasmic binding protein-like II"/>
    <property type="match status" value="1"/>
</dbReference>
<sequence length="850" mass="96026">MEFDQRKKQAILSIFLTFFSLVSSLHGKIEETHVGLILDMGSTEGKIVRSCISEALSDFYHLHNDYSTRVVLHSKDSKGEPLHALSSVVTNTALHLLENTKVEAIIGAQTRVEANLLANLGEAAKVPIMSFSEPSPPLPINDDRYAFSVGIAQDETSQVMGINAIIEVYKWKDVILLYDNTEYGNDMIPTLTSSLQQKNVYIAHKSCVAISSTNEQIFEELQTLMKLKTKVFVVHISHLLVPRLFSNVNKLEMMSEGYTWILTSASMNFLHFMDSIVIESMQGVIGLKSYIPASTRLQNLTSKVRNKLYMEDPNMKVLELSADKIWVYDATWALAEAIERASTKNSSRSKHGVVLLREILQRRFKGLSGEIQFPKGKLISGTLEIVNVIGKEARRVGFWFFEEKTEKAQSHMLNNGRNLLLSNHLKTIRWPGGSKRQLSSEIKLRIGVPVRVGFKELVRVEHDLQTNRTNVTGFSIDVFKTAISALPYKVSFEFFPFENENGVMAGTYSDLVYQVYLKKYDAVVGDITITSNRSQYVDFTMPYTDLGVGILVPKRKDNMWIFLKPLSAYLWITSACFFILTGFIVWLIERPVNQEFQGTTSQQIGTILWFSFSTLAFAHREKILSNLAKFVVIIWMFVVLILTSSYTATLASMMTVKQIRMDSIGNYIGYQSGSLGVTVNLNFKEVKPYHSVEEYADALSKGSKHGGVSAIIDELPYINIFLAKYSSDYSLMKTKSTTNGFAFVFPKGSKLVHDLSTQIRHMREEGKLLDLEETWFLRKKSFMPEDYTISSPSNTLGLYNFLGLFLVSGVSSAVALFLFVIFSHSFRNLIKGQLQLVGGRLQRLRMFLPL</sequence>
<name>A0A498KG48_MALDO</name>
<dbReference type="SUPFAM" id="SSF53822">
    <property type="entry name" value="Periplasmic binding protein-like I"/>
    <property type="match status" value="1"/>
</dbReference>
<evidence type="ECO:0000256" key="10">
    <source>
        <dbReference type="ARBA" id="ARBA00023170"/>
    </source>
</evidence>
<evidence type="ECO:0000313" key="19">
    <source>
        <dbReference type="EMBL" id="RXI06628.1"/>
    </source>
</evidence>
<keyword evidence="13 15" id="KW-0407">Ion channel</keyword>
<dbReference type="SUPFAM" id="SSF53850">
    <property type="entry name" value="Periplasmic binding protein-like II"/>
    <property type="match status" value="1"/>
</dbReference>
<evidence type="ECO:0000256" key="5">
    <source>
        <dbReference type="ARBA" id="ARBA00022692"/>
    </source>
</evidence>
<dbReference type="FunFam" id="3.40.50.2300:FF:000188">
    <property type="entry name" value="Glutamate receptor"/>
    <property type="match status" value="1"/>
</dbReference>
<organism evidence="19 20">
    <name type="scientific">Malus domestica</name>
    <name type="common">Apple</name>
    <name type="synonym">Pyrus malus</name>
    <dbReference type="NCBI Taxonomy" id="3750"/>
    <lineage>
        <taxon>Eukaryota</taxon>
        <taxon>Viridiplantae</taxon>
        <taxon>Streptophyta</taxon>
        <taxon>Embryophyta</taxon>
        <taxon>Tracheophyta</taxon>
        <taxon>Spermatophyta</taxon>
        <taxon>Magnoliopsida</taxon>
        <taxon>eudicotyledons</taxon>
        <taxon>Gunneridae</taxon>
        <taxon>Pentapetalae</taxon>
        <taxon>rosids</taxon>
        <taxon>fabids</taxon>
        <taxon>Rosales</taxon>
        <taxon>Rosaceae</taxon>
        <taxon>Amygdaloideae</taxon>
        <taxon>Maleae</taxon>
        <taxon>Malus</taxon>
    </lineage>
</organism>
<comment type="caution">
    <text evidence="19">The sequence shown here is derived from an EMBL/GenBank/DDBJ whole genome shotgun (WGS) entry which is preliminary data.</text>
</comment>
<keyword evidence="4 15" id="KW-0813">Transport</keyword>
<dbReference type="CDD" id="cd19990">
    <property type="entry name" value="PBP1_GABAb_receptor_plant"/>
    <property type="match status" value="1"/>
</dbReference>
<keyword evidence="20" id="KW-1185">Reference proteome</keyword>
<evidence type="ECO:0000256" key="9">
    <source>
        <dbReference type="ARBA" id="ARBA00023136"/>
    </source>
</evidence>
<dbReference type="Proteomes" id="UP000290289">
    <property type="component" value="Chromosome 2"/>
</dbReference>
<keyword evidence="9 15" id="KW-0472">Membrane</keyword>
<dbReference type="EMBL" id="RDQH01000328">
    <property type="protein sequence ID" value="RXI06628.1"/>
    <property type="molecule type" value="Genomic_DNA"/>
</dbReference>
<dbReference type="PANTHER" id="PTHR18966">
    <property type="entry name" value="IONOTROPIC GLUTAMATE RECEPTOR"/>
    <property type="match status" value="1"/>
</dbReference>
<dbReference type="InterPro" id="IPR028082">
    <property type="entry name" value="Peripla_BP_I"/>
</dbReference>
<dbReference type="AlphaFoldDB" id="A0A498KG48"/>
<evidence type="ECO:0000256" key="4">
    <source>
        <dbReference type="ARBA" id="ARBA00022448"/>
    </source>
</evidence>
<protein>
    <recommendedName>
        <fullName evidence="15">Glutamate receptor</fullName>
    </recommendedName>
</protein>
<comment type="function">
    <text evidence="15">Glutamate-gated receptor that probably acts as non-selective cation channel.</text>
</comment>
<dbReference type="FunFam" id="3.40.190.10:FF:000103">
    <property type="entry name" value="Glutamate receptor"/>
    <property type="match status" value="1"/>
</dbReference>
<dbReference type="InterPro" id="IPR015683">
    <property type="entry name" value="Ionotropic_Glu_rcpt"/>
</dbReference>
<dbReference type="PIRSF" id="PIRSF037090">
    <property type="entry name" value="Iontro_Glu-like_rcpt_pln"/>
    <property type="match status" value="1"/>
</dbReference>
<evidence type="ECO:0000256" key="15">
    <source>
        <dbReference type="PIRNR" id="PIRNR037090"/>
    </source>
</evidence>
<dbReference type="InterPro" id="IPR044440">
    <property type="entry name" value="GABAb_receptor_plant_PBP1"/>
</dbReference>
<dbReference type="Pfam" id="PF10613">
    <property type="entry name" value="Lig_chan-Glu_bd"/>
    <property type="match status" value="1"/>
</dbReference>
<dbReference type="InterPro" id="IPR017103">
    <property type="entry name" value="Iontropic_Glu_rcpt_pln"/>
</dbReference>
<comment type="subunit">
    <text evidence="3">May form heteromers.</text>
</comment>
<feature type="transmembrane region" description="Helical" evidence="16">
    <location>
        <begin position="630"/>
        <end position="651"/>
    </location>
</feature>
<evidence type="ECO:0000256" key="12">
    <source>
        <dbReference type="ARBA" id="ARBA00023286"/>
    </source>
</evidence>
<comment type="similarity">
    <text evidence="2 15">Belongs to the glutamate-gated ion channel (TC 1.A.10.1) family.</text>
</comment>
<dbReference type="GO" id="GO:0015276">
    <property type="term" value="F:ligand-gated monoatomic ion channel activity"/>
    <property type="evidence" value="ECO:0007669"/>
    <property type="project" value="InterPro"/>
</dbReference>
<feature type="transmembrane region" description="Helical" evidence="16">
    <location>
        <begin position="568"/>
        <end position="588"/>
    </location>
</feature>
<keyword evidence="6 17" id="KW-0732">Signal</keyword>
<evidence type="ECO:0000256" key="3">
    <source>
        <dbReference type="ARBA" id="ARBA00011095"/>
    </source>
</evidence>
<feature type="signal peptide" evidence="17">
    <location>
        <begin position="1"/>
        <end position="24"/>
    </location>
</feature>
<dbReference type="FunFam" id="1.10.287.70:FF:000037">
    <property type="entry name" value="Glutamate receptor"/>
    <property type="match status" value="1"/>
</dbReference>
<dbReference type="CDD" id="cd13686">
    <property type="entry name" value="GluR_Plant"/>
    <property type="match status" value="1"/>
</dbReference>
<evidence type="ECO:0000256" key="8">
    <source>
        <dbReference type="ARBA" id="ARBA00023065"/>
    </source>
</evidence>
<dbReference type="GO" id="GO:0016020">
    <property type="term" value="C:membrane"/>
    <property type="evidence" value="ECO:0007669"/>
    <property type="project" value="UniProtKB-SubCell"/>
</dbReference>
<feature type="domain" description="Ionotropic glutamate receptor C-terminal" evidence="18">
    <location>
        <begin position="445"/>
        <end position="778"/>
    </location>
</feature>
<keyword evidence="12 15" id="KW-1071">Ligand-gated ion channel</keyword>
<dbReference type="InterPro" id="IPR001320">
    <property type="entry name" value="Iontro_rcpt_C"/>
</dbReference>
<evidence type="ECO:0000256" key="7">
    <source>
        <dbReference type="ARBA" id="ARBA00022989"/>
    </source>
</evidence>
<evidence type="ECO:0000256" key="14">
    <source>
        <dbReference type="ARBA" id="ARBA00049638"/>
    </source>
</evidence>
<gene>
    <name evidence="19" type="ORF">DVH24_025764</name>
</gene>
<keyword evidence="10 15" id="KW-0675">Receptor</keyword>
<dbReference type="InterPro" id="IPR001828">
    <property type="entry name" value="ANF_lig-bd_rcpt"/>
</dbReference>
<keyword evidence="11" id="KW-0325">Glycoprotein</keyword>
<accession>A0A498KG48</accession>
<keyword evidence="5 16" id="KW-0812">Transmembrane</keyword>
<proteinExistence type="inferred from homology"/>
<dbReference type="Pfam" id="PF01094">
    <property type="entry name" value="ANF_receptor"/>
    <property type="match status" value="1"/>
</dbReference>
<evidence type="ECO:0000313" key="20">
    <source>
        <dbReference type="Proteomes" id="UP000290289"/>
    </source>
</evidence>
<dbReference type="Pfam" id="PF00060">
    <property type="entry name" value="Lig_chan"/>
    <property type="match status" value="1"/>
</dbReference>
<comment type="subcellular location">
    <subcellularLocation>
        <location evidence="1">Membrane</location>
        <topology evidence="1">Multi-pass membrane protein</topology>
    </subcellularLocation>
</comment>
<comment type="function">
    <text evidence="14">Glutamate-gated receptor that probably acts as a non-selective cation channel. May be involved in light-signal transduction and calcium homeostasis via the regulation of calcium influx into cells.</text>
</comment>
<dbReference type="Gene3D" id="1.10.287.70">
    <property type="match status" value="1"/>
</dbReference>
<evidence type="ECO:0000256" key="16">
    <source>
        <dbReference type="SAM" id="Phobius"/>
    </source>
</evidence>
<reference evidence="19 20" key="1">
    <citation type="submission" date="2018-10" db="EMBL/GenBank/DDBJ databases">
        <title>A high-quality apple genome assembly.</title>
        <authorList>
            <person name="Hu J."/>
        </authorList>
    </citation>
    <scope>NUCLEOTIDE SEQUENCE [LARGE SCALE GENOMIC DNA]</scope>
    <source>
        <strain evidence="20">cv. HFTH1</strain>
        <tissue evidence="19">Young leaf</tissue>
    </source>
</reference>
<evidence type="ECO:0000256" key="2">
    <source>
        <dbReference type="ARBA" id="ARBA00008685"/>
    </source>
</evidence>
<feature type="chain" id="PRO_5019789253" description="Glutamate receptor" evidence="17">
    <location>
        <begin position="25"/>
        <end position="850"/>
    </location>
</feature>
<dbReference type="Gene3D" id="3.40.50.2300">
    <property type="match status" value="2"/>
</dbReference>
<dbReference type="InterPro" id="IPR019594">
    <property type="entry name" value="Glu/Gly-bd"/>
</dbReference>
<evidence type="ECO:0000259" key="18">
    <source>
        <dbReference type="SMART" id="SM00079"/>
    </source>
</evidence>
<evidence type="ECO:0000256" key="13">
    <source>
        <dbReference type="ARBA" id="ARBA00023303"/>
    </source>
</evidence>
<evidence type="ECO:0000256" key="17">
    <source>
        <dbReference type="SAM" id="SignalP"/>
    </source>
</evidence>
<evidence type="ECO:0000256" key="6">
    <source>
        <dbReference type="ARBA" id="ARBA00022729"/>
    </source>
</evidence>
<dbReference type="SMART" id="SM00079">
    <property type="entry name" value="PBPe"/>
    <property type="match status" value="1"/>
</dbReference>
<evidence type="ECO:0000256" key="1">
    <source>
        <dbReference type="ARBA" id="ARBA00004141"/>
    </source>
</evidence>
<keyword evidence="8 15" id="KW-0406">Ion transport</keyword>